<reference evidence="1" key="1">
    <citation type="submission" date="2011-10" db="EMBL/GenBank/DDBJ databases">
        <title>The Genome Sequence of Fusarium oxysporum HDV247.</title>
        <authorList>
            <consortium name="The Broad Institute Genome Sequencing Platform"/>
            <person name="Ma L.-J."/>
            <person name="Gale L.R."/>
            <person name="Schwartz D.C."/>
            <person name="Zhou S."/>
            <person name="Corby-Kistler H."/>
            <person name="Young S.K."/>
            <person name="Zeng Q."/>
            <person name="Gargeya S."/>
            <person name="Fitzgerald M."/>
            <person name="Haas B."/>
            <person name="Abouelleil A."/>
            <person name="Alvarado L."/>
            <person name="Arachchi H.M."/>
            <person name="Berlin A."/>
            <person name="Brown A."/>
            <person name="Chapman S.B."/>
            <person name="Chen Z."/>
            <person name="Dunbar C."/>
            <person name="Freedman E."/>
            <person name="Gearin G."/>
            <person name="Goldberg J."/>
            <person name="Griggs A."/>
            <person name="Gujja S."/>
            <person name="Heiman D."/>
            <person name="Howarth C."/>
            <person name="Larson L."/>
            <person name="Lui A."/>
            <person name="MacDonald P.J.P."/>
            <person name="Montmayeur A."/>
            <person name="Murphy C."/>
            <person name="Neiman D."/>
            <person name="Pearson M."/>
            <person name="Priest M."/>
            <person name="Roberts A."/>
            <person name="Saif S."/>
            <person name="Shea T."/>
            <person name="Shenoy N."/>
            <person name="Sisk P."/>
            <person name="Stolte C."/>
            <person name="Sykes S."/>
            <person name="Wortman J."/>
            <person name="Nusbaum C."/>
            <person name="Birren B."/>
        </authorList>
    </citation>
    <scope>NUCLEOTIDE SEQUENCE [LARGE SCALE GENOMIC DNA]</scope>
    <source>
        <strain evidence="1">HDV247</strain>
    </source>
</reference>
<sequence>MIPRLCTCFTALNLHELGNMGVGRVQSGQFKLQLGNMMSGPSKPPSWGGVLQGKVLGSSAVQVSHSGSQCSGQRTFS</sequence>
<proteinExistence type="predicted"/>
<dbReference type="AlphaFoldDB" id="W9Q5P7"/>
<organism evidence="1">
    <name type="scientific">Fusarium oxysporum f. sp. pisi HDV247</name>
    <dbReference type="NCBI Taxonomy" id="1080344"/>
    <lineage>
        <taxon>Eukaryota</taxon>
        <taxon>Fungi</taxon>
        <taxon>Dikarya</taxon>
        <taxon>Ascomycota</taxon>
        <taxon>Pezizomycotina</taxon>
        <taxon>Sordariomycetes</taxon>
        <taxon>Hypocreomycetidae</taxon>
        <taxon>Hypocreales</taxon>
        <taxon>Nectriaceae</taxon>
        <taxon>Fusarium</taxon>
        <taxon>Fusarium oxysporum species complex</taxon>
    </lineage>
</organism>
<dbReference type="EMBL" id="JH650968">
    <property type="protein sequence ID" value="EXA52803.1"/>
    <property type="molecule type" value="Genomic_DNA"/>
</dbReference>
<gene>
    <name evidence="1" type="ORF">FOVG_00928</name>
</gene>
<name>W9Q5P7_FUSOX</name>
<reference evidence="1" key="2">
    <citation type="submission" date="2012-05" db="EMBL/GenBank/DDBJ databases">
        <title>Annotation of the Genome Sequence of Fusarium oxysporum HDV247.</title>
        <authorList>
            <consortium name="The Broad Institute Genomics Platform"/>
            <person name="Ma L.-J."/>
            <person name="Corby-Kistler H."/>
            <person name="Broz K."/>
            <person name="Gale L.R."/>
            <person name="Jonkers W."/>
            <person name="O'Donnell K."/>
            <person name="Ploetz R."/>
            <person name="Steinberg C."/>
            <person name="Schwartz D.C."/>
            <person name="VanEtten H."/>
            <person name="Zhou S."/>
            <person name="Young S.K."/>
            <person name="Zeng Q."/>
            <person name="Gargeya S."/>
            <person name="Fitzgerald M."/>
            <person name="Abouelleil A."/>
            <person name="Alvarado L."/>
            <person name="Chapman S.B."/>
            <person name="Gainer-Dewar J."/>
            <person name="Goldberg J."/>
            <person name="Griggs A."/>
            <person name="Gujja S."/>
            <person name="Hansen M."/>
            <person name="Howarth C."/>
            <person name="Imamovic A."/>
            <person name="Ireland A."/>
            <person name="Larimer J."/>
            <person name="McCowan C."/>
            <person name="Murphy C."/>
            <person name="Pearson M."/>
            <person name="Poon T.W."/>
            <person name="Priest M."/>
            <person name="Roberts A."/>
            <person name="Saif S."/>
            <person name="Shea T."/>
            <person name="Sykes S."/>
            <person name="Wortman J."/>
            <person name="Nusbaum C."/>
            <person name="Birren B."/>
        </authorList>
    </citation>
    <scope>NUCLEOTIDE SEQUENCE</scope>
    <source>
        <strain evidence="1">HDV247</strain>
    </source>
</reference>
<dbReference type="HOGENOM" id="CLU_2638146_0_0_1"/>
<accession>W9Q5P7</accession>
<dbReference type="Proteomes" id="UP000030751">
    <property type="component" value="Unassembled WGS sequence"/>
</dbReference>
<protein>
    <submittedName>
        <fullName evidence="1">Uncharacterized protein</fullName>
    </submittedName>
</protein>
<evidence type="ECO:0000313" key="1">
    <source>
        <dbReference type="EMBL" id="EXA52803.1"/>
    </source>
</evidence>